<evidence type="ECO:0000313" key="1">
    <source>
        <dbReference type="EMBL" id="KAJ1149540.1"/>
    </source>
</evidence>
<sequence>MASPLGYSVRPAVSKPFIARSRFCPPAHATRSGSFQPLIGARETGLLWYGRRPPGAPRYACCSIGLKLRPHVDLIKVKK</sequence>
<proteinExistence type="predicted"/>
<keyword evidence="2" id="KW-1185">Reference proteome</keyword>
<comment type="caution">
    <text evidence="1">The sequence shown here is derived from an EMBL/GenBank/DDBJ whole genome shotgun (WGS) entry which is preliminary data.</text>
</comment>
<reference evidence="1" key="1">
    <citation type="journal article" date="2022" name="bioRxiv">
        <title>Sequencing and chromosome-scale assembly of the giantPleurodeles waltlgenome.</title>
        <authorList>
            <person name="Brown T."/>
            <person name="Elewa A."/>
            <person name="Iarovenko S."/>
            <person name="Subramanian E."/>
            <person name="Araus A.J."/>
            <person name="Petzold A."/>
            <person name="Susuki M."/>
            <person name="Suzuki K.-i.T."/>
            <person name="Hayashi T."/>
            <person name="Toyoda A."/>
            <person name="Oliveira C."/>
            <person name="Osipova E."/>
            <person name="Leigh N.D."/>
            <person name="Simon A."/>
            <person name="Yun M.H."/>
        </authorList>
    </citation>
    <scope>NUCLEOTIDE SEQUENCE</scope>
    <source>
        <strain evidence="1">20211129_DDA</strain>
        <tissue evidence="1">Liver</tissue>
    </source>
</reference>
<evidence type="ECO:0000313" key="2">
    <source>
        <dbReference type="Proteomes" id="UP001066276"/>
    </source>
</evidence>
<dbReference type="AlphaFoldDB" id="A0AAV7RFI4"/>
<protein>
    <submittedName>
        <fullName evidence="1">Uncharacterized protein</fullName>
    </submittedName>
</protein>
<organism evidence="1 2">
    <name type="scientific">Pleurodeles waltl</name>
    <name type="common">Iberian ribbed newt</name>
    <dbReference type="NCBI Taxonomy" id="8319"/>
    <lineage>
        <taxon>Eukaryota</taxon>
        <taxon>Metazoa</taxon>
        <taxon>Chordata</taxon>
        <taxon>Craniata</taxon>
        <taxon>Vertebrata</taxon>
        <taxon>Euteleostomi</taxon>
        <taxon>Amphibia</taxon>
        <taxon>Batrachia</taxon>
        <taxon>Caudata</taxon>
        <taxon>Salamandroidea</taxon>
        <taxon>Salamandridae</taxon>
        <taxon>Pleurodelinae</taxon>
        <taxon>Pleurodeles</taxon>
    </lineage>
</organism>
<dbReference type="EMBL" id="JANPWB010000009">
    <property type="protein sequence ID" value="KAJ1149540.1"/>
    <property type="molecule type" value="Genomic_DNA"/>
</dbReference>
<dbReference type="Proteomes" id="UP001066276">
    <property type="component" value="Chromosome 5"/>
</dbReference>
<name>A0AAV7RFI4_PLEWA</name>
<gene>
    <name evidence="1" type="ORF">NDU88_002347</name>
</gene>
<accession>A0AAV7RFI4</accession>